<accession>A0A6C0BX24</accession>
<dbReference type="EMBL" id="MN739263">
    <property type="protein sequence ID" value="QHS96099.1"/>
    <property type="molecule type" value="Genomic_DNA"/>
</dbReference>
<sequence length="118" mass="12190">MSKEVSDNTKVPASDTDDPSLCPLPPKSEVVKPRAANAAALSTAGFNGTADPPKLVSLYALLLTPPCQYPVNPSGMEASRAPASWNKPRASMKALEPAVASGPPKAWIAFGRASMASV</sequence>
<feature type="region of interest" description="Disordered" evidence="1">
    <location>
        <begin position="1"/>
        <end position="28"/>
    </location>
</feature>
<evidence type="ECO:0000313" key="2">
    <source>
        <dbReference type="EMBL" id="QHS96099.1"/>
    </source>
</evidence>
<name>A0A6C0BX24_9ZZZZ</name>
<protein>
    <submittedName>
        <fullName evidence="2">Uncharacterized protein</fullName>
    </submittedName>
</protein>
<organism evidence="2">
    <name type="scientific">viral metagenome</name>
    <dbReference type="NCBI Taxonomy" id="1070528"/>
    <lineage>
        <taxon>unclassified sequences</taxon>
        <taxon>metagenomes</taxon>
        <taxon>organismal metagenomes</taxon>
    </lineage>
</organism>
<evidence type="ECO:0000256" key="1">
    <source>
        <dbReference type="SAM" id="MobiDB-lite"/>
    </source>
</evidence>
<reference evidence="2" key="1">
    <citation type="journal article" date="2020" name="Nature">
        <title>Giant virus diversity and host interactions through global metagenomics.</title>
        <authorList>
            <person name="Schulz F."/>
            <person name="Roux S."/>
            <person name="Paez-Espino D."/>
            <person name="Jungbluth S."/>
            <person name="Walsh D.A."/>
            <person name="Denef V.J."/>
            <person name="McMahon K.D."/>
            <person name="Konstantinidis K.T."/>
            <person name="Eloe-Fadrosh E.A."/>
            <person name="Kyrpides N.C."/>
            <person name="Woyke T."/>
        </authorList>
    </citation>
    <scope>NUCLEOTIDE SEQUENCE</scope>
    <source>
        <strain evidence="2">GVMAG-M-3300019093-7</strain>
    </source>
</reference>
<proteinExistence type="predicted"/>
<dbReference type="AlphaFoldDB" id="A0A6C0BX24"/>